<proteinExistence type="predicted"/>
<name>A0A2V0RAV3_9ZZZZ</name>
<accession>A0A2V0RAV3</accession>
<organism evidence="1">
    <name type="scientific">viral metagenome</name>
    <dbReference type="NCBI Taxonomy" id="1070528"/>
    <lineage>
        <taxon>unclassified sequences</taxon>
        <taxon>metagenomes</taxon>
        <taxon>organismal metagenomes</taxon>
    </lineage>
</organism>
<comment type="caution">
    <text evidence="1">The sequence shown here is derived from an EMBL/GenBank/DDBJ whole genome shotgun (WGS) entry which is preliminary data.</text>
</comment>
<sequence>MFVLYFPHRGEKVVVSGVPLDLSLYLLRYISKVADGVLPDQIGPVGKYPGATTPLSHWIKTTVKRELYSVLRNITAGAAVLDPAFIASLNERYIQAILEDIRIGYIYQDTKPGLSYQSTSAHNLFSNSQTNIVGDTDILHKLVRFSVGAHKDGPNLFEFLRVSIDSELRNTAGIHPISQKALTREARKILDKYTTFPF</sequence>
<dbReference type="AlphaFoldDB" id="A0A2V0RAV3"/>
<dbReference type="EMBL" id="BDQB01000176">
    <property type="protein sequence ID" value="GBH22286.1"/>
    <property type="molecule type" value="Genomic_RNA"/>
</dbReference>
<dbReference type="EMBL" id="BDQC01000092">
    <property type="protein sequence ID" value="GBH22473.1"/>
    <property type="molecule type" value="Genomic_RNA"/>
</dbReference>
<reference evidence="1" key="1">
    <citation type="submission" date="2017-04" db="EMBL/GenBank/DDBJ databases">
        <title>Unveiling RNA virosphere associated with marine microorganisms.</title>
        <authorList>
            <person name="Urayama S."/>
            <person name="Takaki Y."/>
            <person name="Nishi S."/>
            <person name="Yoshida Y."/>
            <person name="Deguchi S."/>
            <person name="Takai K."/>
            <person name="Nunoura T."/>
        </authorList>
    </citation>
    <scope>NUCLEOTIDE SEQUENCE</scope>
</reference>
<evidence type="ECO:0000313" key="1">
    <source>
        <dbReference type="EMBL" id="GBH22473.1"/>
    </source>
</evidence>
<protein>
    <submittedName>
        <fullName evidence="1">VP11</fullName>
    </submittedName>
</protein>